<sequence>MTQKPQFIQSFKRPAGTEIKLINGHYYLYERKSVYDPQIKRKKKKSGALLGAITEDGFTPQEGEGLRARTEGGSVRRVRGLQLPVPGQRGHDGRLEAVLPRHLEDGFHPCRAQVHRGGLAEAGADLL</sequence>
<dbReference type="EMBL" id="CP094929">
    <property type="protein sequence ID" value="UOM51556.1"/>
    <property type="molecule type" value="Genomic_DNA"/>
</dbReference>
<keyword evidence="2" id="KW-1185">Reference proteome</keyword>
<dbReference type="Proteomes" id="UP000829708">
    <property type="component" value="Chromosome"/>
</dbReference>
<evidence type="ECO:0000313" key="1">
    <source>
        <dbReference type="EMBL" id="UOM51556.1"/>
    </source>
</evidence>
<accession>A0ABY4DBA7</accession>
<protein>
    <recommendedName>
        <fullName evidence="3">Transposase</fullName>
    </recommendedName>
</protein>
<name>A0ABY4DBA7_9SPIR</name>
<proteinExistence type="predicted"/>
<organism evidence="1 2">
    <name type="scientific">Sphaerochaeta associata</name>
    <dbReference type="NCBI Taxonomy" id="1129264"/>
    <lineage>
        <taxon>Bacteria</taxon>
        <taxon>Pseudomonadati</taxon>
        <taxon>Spirochaetota</taxon>
        <taxon>Spirochaetia</taxon>
        <taxon>Spirochaetales</taxon>
        <taxon>Sphaerochaetaceae</taxon>
        <taxon>Sphaerochaeta</taxon>
    </lineage>
</organism>
<gene>
    <name evidence="1" type="ORF">MUG09_02055</name>
</gene>
<evidence type="ECO:0000313" key="2">
    <source>
        <dbReference type="Proteomes" id="UP000829708"/>
    </source>
</evidence>
<reference evidence="2" key="1">
    <citation type="journal article" date="2024" name="J Bioinform Genom">
        <title>Complete genome sequence of the type strain bacterium Sphaerochaeta associata GLS2t (VKM B-2742)t.</title>
        <authorList>
            <person name="Troshina O.Y."/>
            <person name="Tepeeva A.N."/>
            <person name="Arzamasceva V.O."/>
            <person name="Whitman W.B."/>
            <person name="Varghese N."/>
            <person name="Shapiro N."/>
            <person name="Woyke T."/>
            <person name="Kripides N.C."/>
            <person name="Vasilenko O.V."/>
        </authorList>
    </citation>
    <scope>NUCLEOTIDE SEQUENCE [LARGE SCALE GENOMIC DNA]</scope>
    <source>
        <strain evidence="2">GLS2T</strain>
    </source>
</reference>
<evidence type="ECO:0008006" key="3">
    <source>
        <dbReference type="Google" id="ProtNLM"/>
    </source>
</evidence>